<dbReference type="InterPro" id="IPR002347">
    <property type="entry name" value="SDR_fam"/>
</dbReference>
<reference evidence="3 4" key="1">
    <citation type="submission" date="2020-07" db="EMBL/GenBank/DDBJ databases">
        <title>Sequencing the genomes of 1000 actinobacteria strains.</title>
        <authorList>
            <person name="Klenk H.-P."/>
        </authorList>
    </citation>
    <scope>NUCLEOTIDE SEQUENCE [LARGE SCALE GENOMIC DNA]</scope>
    <source>
        <strain evidence="3 4">DSM 100723</strain>
    </source>
</reference>
<dbReference type="GO" id="GO:0016491">
    <property type="term" value="F:oxidoreductase activity"/>
    <property type="evidence" value="ECO:0007669"/>
    <property type="project" value="UniProtKB-KW"/>
</dbReference>
<organism evidence="3 4">
    <name type="scientific">Microlunatus kandeliicorticis</name>
    <dbReference type="NCBI Taxonomy" id="1759536"/>
    <lineage>
        <taxon>Bacteria</taxon>
        <taxon>Bacillati</taxon>
        <taxon>Actinomycetota</taxon>
        <taxon>Actinomycetes</taxon>
        <taxon>Propionibacteriales</taxon>
        <taxon>Propionibacteriaceae</taxon>
        <taxon>Microlunatus</taxon>
    </lineage>
</organism>
<evidence type="ECO:0000256" key="2">
    <source>
        <dbReference type="ARBA" id="ARBA00023002"/>
    </source>
</evidence>
<accession>A0A7W3ITG2</accession>
<name>A0A7W3ITG2_9ACTN</name>
<evidence type="ECO:0000256" key="1">
    <source>
        <dbReference type="ARBA" id="ARBA00006484"/>
    </source>
</evidence>
<dbReference type="InterPro" id="IPR036291">
    <property type="entry name" value="NAD(P)-bd_dom_sf"/>
</dbReference>
<sequence>MATNGRFEDRTALVTGGAHGIGRAAVARLLDEGARVAVADRDADQAEQTVVALAAGADPADGPDRARGARLLALGCDVTDRSQVETAVARTVERFGGLDHVVCVAGASAGTADLAATDDDVWRAMFELNLLGATRVLRAAEPALTAAAAAGRGATAVLVGSVNGLAAWGEEPYAVAKAGLVNLAANLAVRWGPRGIRINVVAPGTVRTRVWDGRPDDLKRLARAYPLGRVGEPAEVAAAIAFLASNDASWITGVTLPVDGGGSTGPRRLLDAGAGDG</sequence>
<comment type="caution">
    <text evidence="3">The sequence shown here is derived from an EMBL/GenBank/DDBJ whole genome shotgun (WGS) entry which is preliminary data.</text>
</comment>
<proteinExistence type="inferred from homology"/>
<dbReference type="Pfam" id="PF13561">
    <property type="entry name" value="adh_short_C2"/>
    <property type="match status" value="1"/>
</dbReference>
<dbReference type="PROSITE" id="PS00122">
    <property type="entry name" value="CARBOXYLESTERASE_B_1"/>
    <property type="match status" value="1"/>
</dbReference>
<dbReference type="AlphaFoldDB" id="A0A7W3ITG2"/>
<gene>
    <name evidence="3" type="ORF">FHX74_002590</name>
</gene>
<evidence type="ECO:0000313" key="4">
    <source>
        <dbReference type="Proteomes" id="UP000523079"/>
    </source>
</evidence>
<dbReference type="FunFam" id="3.40.50.720:FF:000084">
    <property type="entry name" value="Short-chain dehydrogenase reductase"/>
    <property type="match status" value="1"/>
</dbReference>
<dbReference type="PANTHER" id="PTHR24321:SF14">
    <property type="entry name" value="SHORT-CHAIN TYPE DEHYDROGENASE_REDUCTASE BLR2146-RELATED"/>
    <property type="match status" value="1"/>
</dbReference>
<dbReference type="Gene3D" id="3.40.50.720">
    <property type="entry name" value="NAD(P)-binding Rossmann-like Domain"/>
    <property type="match status" value="1"/>
</dbReference>
<dbReference type="RefSeq" id="WP_182560586.1">
    <property type="nucleotide sequence ID" value="NZ_JACGWT010000004.1"/>
</dbReference>
<keyword evidence="2" id="KW-0560">Oxidoreductase</keyword>
<keyword evidence="4" id="KW-1185">Reference proteome</keyword>
<dbReference type="InterPro" id="IPR019826">
    <property type="entry name" value="Carboxylesterase_B_AS"/>
</dbReference>
<dbReference type="SUPFAM" id="SSF51735">
    <property type="entry name" value="NAD(P)-binding Rossmann-fold domains"/>
    <property type="match status" value="1"/>
</dbReference>
<dbReference type="Proteomes" id="UP000523079">
    <property type="component" value="Unassembled WGS sequence"/>
</dbReference>
<evidence type="ECO:0000313" key="3">
    <source>
        <dbReference type="EMBL" id="MBA8794962.1"/>
    </source>
</evidence>
<comment type="similarity">
    <text evidence="1">Belongs to the short-chain dehydrogenases/reductases (SDR) family.</text>
</comment>
<dbReference type="CDD" id="cd05233">
    <property type="entry name" value="SDR_c"/>
    <property type="match status" value="1"/>
</dbReference>
<dbReference type="PRINTS" id="PR00081">
    <property type="entry name" value="GDHRDH"/>
</dbReference>
<protein>
    <submittedName>
        <fullName evidence="3">NAD(P)-dependent dehydrogenase (Short-subunit alcohol dehydrogenase family)</fullName>
    </submittedName>
</protein>
<dbReference type="PANTHER" id="PTHR24321">
    <property type="entry name" value="DEHYDROGENASES, SHORT CHAIN"/>
    <property type="match status" value="1"/>
</dbReference>
<dbReference type="EMBL" id="JACGWT010000004">
    <property type="protein sequence ID" value="MBA8794962.1"/>
    <property type="molecule type" value="Genomic_DNA"/>
</dbReference>